<dbReference type="Proteomes" id="UP000616769">
    <property type="component" value="Unassembled WGS sequence"/>
</dbReference>
<evidence type="ECO:0000256" key="3">
    <source>
        <dbReference type="ARBA" id="ARBA00023136"/>
    </source>
</evidence>
<comment type="caution">
    <text evidence="4">The sequence shown here is derived from an EMBL/GenBank/DDBJ whole genome shotgun (WGS) entry which is preliminary data.</text>
</comment>
<keyword evidence="1" id="KW-0812">Transmembrane</keyword>
<dbReference type="InterPro" id="IPR011701">
    <property type="entry name" value="MFS"/>
</dbReference>
<reference evidence="4 5" key="1">
    <citation type="journal article" date="2015" name="Parasit. Vectors">
        <title>Draft genome of the scabies mite.</title>
        <authorList>
            <person name="Rider S.D.Jr."/>
            <person name="Morgan M.S."/>
            <person name="Arlian L.G."/>
        </authorList>
    </citation>
    <scope>NUCLEOTIDE SEQUENCE [LARGE SCALE GENOMIC DNA]</scope>
    <source>
        <strain evidence="4">Arlian Lab</strain>
    </source>
</reference>
<dbReference type="SUPFAM" id="SSF103473">
    <property type="entry name" value="MFS general substrate transporter"/>
    <property type="match status" value="1"/>
</dbReference>
<gene>
    <name evidence="4" type="ORF">QR98_0086050</name>
</gene>
<protein>
    <recommendedName>
        <fullName evidence="6">Major facilitator superfamily (MFS) profile domain-containing protein</fullName>
    </recommendedName>
</protein>
<evidence type="ECO:0000256" key="2">
    <source>
        <dbReference type="ARBA" id="ARBA00022989"/>
    </source>
</evidence>
<dbReference type="GO" id="GO:0022857">
    <property type="term" value="F:transmembrane transporter activity"/>
    <property type="evidence" value="ECO:0007669"/>
    <property type="project" value="InterPro"/>
</dbReference>
<keyword evidence="2" id="KW-1133">Transmembrane helix</keyword>
<evidence type="ECO:0008006" key="6">
    <source>
        <dbReference type="Google" id="ProtNLM"/>
    </source>
</evidence>
<evidence type="ECO:0000313" key="4">
    <source>
        <dbReference type="EMBL" id="KPM10058.1"/>
    </source>
</evidence>
<dbReference type="Pfam" id="PF07690">
    <property type="entry name" value="MFS_1"/>
    <property type="match status" value="1"/>
</dbReference>
<dbReference type="OrthoDB" id="6498765at2759"/>
<dbReference type="VEuPathDB" id="VectorBase:SSCA002990"/>
<dbReference type="Gene3D" id="1.20.1250.20">
    <property type="entry name" value="MFS general substrate transporter like domains"/>
    <property type="match status" value="1"/>
</dbReference>
<dbReference type="AlphaFoldDB" id="A0A132AGE1"/>
<evidence type="ECO:0000313" key="5">
    <source>
        <dbReference type="Proteomes" id="UP000616769"/>
    </source>
</evidence>
<sequence>MCDKAKEGLKCLTDYAKECSKGPVRAVATKLSNDLEKHLHARCDDPGQRGELLKHIQCFKDQSKADAIRLCSDKHMVMMEKVSNLPKPLRVGGACCSSHSFHECVIGHITKLCSGETGDYFSDMVDDVAEENIDLICKEFTNLDRCDAKFDPAVWTELKGIMASEDPVNVDRHKYKTLGITSNSLWATLVDLTYIYDVPQETINFIGTFASFGYLIGSLSGNLYKWINRQLFLIGMILCISITIVFVPYYSLYQLLFFGVTLNGIAGGSWDSSNNLWLVEMWPEHHASILSGVQFMYGLGTIVSPSLMSPYVSGLNTNKSTVTPIERRSRLTTPFVIVSIIQSIAPIVLFILFVANRYQRPKSRIENSFEQSSSDSRIINTTINSDETIQANLVDPNYHGRISKTYRRSKLLLIALFLGVYDAAEIGYFYYSPTMFQFFEIQPKIQAVDAAHLLAILSASYTFGRFFTAFIALKLKPDLILSYHLTIIIIAQIGLFLGRHNQMIIFLSTMIQGEIECSQIRILFNFFTIFELGFGFSAMWPTIISFTEYHMKLTDRISSLLFFFAGLMTIFTPMIIGPFLETWPLVLFLFEATYLTISVLLFVAIKLFLHFTD</sequence>
<accession>A0A132AGE1</accession>
<name>A0A132AGE1_SARSC</name>
<dbReference type="InterPro" id="IPR036259">
    <property type="entry name" value="MFS_trans_sf"/>
</dbReference>
<dbReference type="EMBL" id="JXLN01014446">
    <property type="protein sequence ID" value="KPM10058.1"/>
    <property type="molecule type" value="Genomic_DNA"/>
</dbReference>
<proteinExistence type="predicted"/>
<dbReference type="PANTHER" id="PTHR23121">
    <property type="entry name" value="SODIUM-DEPENDENT GLUCOSE TRANSPORTER 1"/>
    <property type="match status" value="1"/>
</dbReference>
<organism evidence="4 5">
    <name type="scientific">Sarcoptes scabiei</name>
    <name type="common">Itch mite</name>
    <name type="synonym">Acarus scabiei</name>
    <dbReference type="NCBI Taxonomy" id="52283"/>
    <lineage>
        <taxon>Eukaryota</taxon>
        <taxon>Metazoa</taxon>
        <taxon>Ecdysozoa</taxon>
        <taxon>Arthropoda</taxon>
        <taxon>Chelicerata</taxon>
        <taxon>Arachnida</taxon>
        <taxon>Acari</taxon>
        <taxon>Acariformes</taxon>
        <taxon>Sarcoptiformes</taxon>
        <taxon>Astigmata</taxon>
        <taxon>Psoroptidia</taxon>
        <taxon>Sarcoptoidea</taxon>
        <taxon>Sarcoptidae</taxon>
        <taxon>Sarcoptinae</taxon>
        <taxon>Sarcoptes</taxon>
    </lineage>
</organism>
<keyword evidence="3" id="KW-0472">Membrane</keyword>
<dbReference type="PANTHER" id="PTHR23121:SF9">
    <property type="entry name" value="SODIUM-DEPENDENT GLUCOSE TRANSPORTER 1"/>
    <property type="match status" value="1"/>
</dbReference>
<evidence type="ECO:0000256" key="1">
    <source>
        <dbReference type="ARBA" id="ARBA00022692"/>
    </source>
</evidence>